<feature type="domain" description="MOSC" evidence="1">
    <location>
        <begin position="25"/>
        <end position="157"/>
    </location>
</feature>
<dbReference type="Pfam" id="PF03473">
    <property type="entry name" value="MOSC"/>
    <property type="match status" value="1"/>
</dbReference>
<dbReference type="AlphaFoldDB" id="A0A956NAJ6"/>
<proteinExistence type="predicted"/>
<dbReference type="Proteomes" id="UP000739538">
    <property type="component" value="Unassembled WGS sequence"/>
</dbReference>
<sequence>MNVRNLFISPGHNFVGHHGGPPGQHEIFSVDRVDCVHRRGLRGDRYFERPPDHKGQITFFSQEVLDELSAALGISELPASAVRRNVIVSGVQLNGLIGTEFEVQGVRFLGVEECRPCYWMDHAVGPGAEDLLRGRGGLRCRILTDGELYVGEGLLRVTVRPEEASTLGNFRHSMHALDAR</sequence>
<dbReference type="SUPFAM" id="SSF50800">
    <property type="entry name" value="PK beta-barrel domain-like"/>
    <property type="match status" value="1"/>
</dbReference>
<accession>A0A956NAJ6</accession>
<reference evidence="2" key="1">
    <citation type="submission" date="2020-04" db="EMBL/GenBank/DDBJ databases">
        <authorList>
            <person name="Zhang T."/>
        </authorList>
    </citation>
    <scope>NUCLEOTIDE SEQUENCE</scope>
    <source>
        <strain evidence="2">HKST-UBA02</strain>
    </source>
</reference>
<dbReference type="PANTHER" id="PTHR36930:SF1">
    <property type="entry name" value="MOSC DOMAIN-CONTAINING PROTEIN"/>
    <property type="match status" value="1"/>
</dbReference>
<dbReference type="InterPro" id="IPR005302">
    <property type="entry name" value="MoCF_Sase_C"/>
</dbReference>
<dbReference type="PROSITE" id="PS51340">
    <property type="entry name" value="MOSC"/>
    <property type="match status" value="1"/>
</dbReference>
<evidence type="ECO:0000313" key="2">
    <source>
        <dbReference type="EMBL" id="MCA9755612.1"/>
    </source>
</evidence>
<evidence type="ECO:0000259" key="1">
    <source>
        <dbReference type="PROSITE" id="PS51340"/>
    </source>
</evidence>
<reference evidence="2" key="2">
    <citation type="journal article" date="2021" name="Microbiome">
        <title>Successional dynamics and alternative stable states in a saline activated sludge microbial community over 9 years.</title>
        <authorList>
            <person name="Wang Y."/>
            <person name="Ye J."/>
            <person name="Ju F."/>
            <person name="Liu L."/>
            <person name="Boyd J.A."/>
            <person name="Deng Y."/>
            <person name="Parks D.H."/>
            <person name="Jiang X."/>
            <person name="Yin X."/>
            <person name="Woodcroft B.J."/>
            <person name="Tyson G.W."/>
            <person name="Hugenholtz P."/>
            <person name="Polz M.F."/>
            <person name="Zhang T."/>
        </authorList>
    </citation>
    <scope>NUCLEOTIDE SEQUENCE</scope>
    <source>
        <strain evidence="2">HKST-UBA02</strain>
    </source>
</reference>
<dbReference type="Gene3D" id="2.40.33.20">
    <property type="entry name" value="PK beta-barrel domain-like"/>
    <property type="match status" value="1"/>
</dbReference>
<gene>
    <name evidence="2" type="ORF">KDA27_07405</name>
</gene>
<dbReference type="GO" id="GO:0030170">
    <property type="term" value="F:pyridoxal phosphate binding"/>
    <property type="evidence" value="ECO:0007669"/>
    <property type="project" value="InterPro"/>
</dbReference>
<dbReference type="GO" id="GO:0003824">
    <property type="term" value="F:catalytic activity"/>
    <property type="evidence" value="ECO:0007669"/>
    <property type="project" value="InterPro"/>
</dbReference>
<evidence type="ECO:0000313" key="3">
    <source>
        <dbReference type="Proteomes" id="UP000739538"/>
    </source>
</evidence>
<protein>
    <submittedName>
        <fullName evidence="2">Molybdenum cofactor biosysynthesis protein</fullName>
    </submittedName>
</protein>
<dbReference type="GO" id="GO:0030151">
    <property type="term" value="F:molybdenum ion binding"/>
    <property type="evidence" value="ECO:0007669"/>
    <property type="project" value="InterPro"/>
</dbReference>
<name>A0A956NAJ6_UNCEI</name>
<comment type="caution">
    <text evidence="2">The sequence shown here is derived from an EMBL/GenBank/DDBJ whole genome shotgun (WGS) entry which is preliminary data.</text>
</comment>
<organism evidence="2 3">
    <name type="scientific">Eiseniibacteriota bacterium</name>
    <dbReference type="NCBI Taxonomy" id="2212470"/>
    <lineage>
        <taxon>Bacteria</taxon>
        <taxon>Candidatus Eiseniibacteriota</taxon>
    </lineage>
</organism>
<dbReference type="PANTHER" id="PTHR36930">
    <property type="entry name" value="METAL-SULFUR CLUSTER BIOSYNTHESIS PROTEINS YUAD-RELATED"/>
    <property type="match status" value="1"/>
</dbReference>
<dbReference type="InterPro" id="IPR052716">
    <property type="entry name" value="MOSC_domain"/>
</dbReference>
<dbReference type="InterPro" id="IPR011037">
    <property type="entry name" value="Pyrv_Knase-like_insert_dom_sf"/>
</dbReference>
<dbReference type="EMBL" id="JAGQHS010000027">
    <property type="protein sequence ID" value="MCA9755612.1"/>
    <property type="molecule type" value="Genomic_DNA"/>
</dbReference>